<name>A0ABP0YJM1_9ROSI</name>
<sequence>MSHSVYGEDCQEILNIESNDYVQTLGRFTVVEYSHEEPPISLRVSINLTFISVLRAYRCSLEHKDKEKYILIVKVEQSDPTHQNFETKYEGTVVHNKVKRSWDNLAFLPYFGE</sequence>
<proteinExistence type="predicted"/>
<evidence type="ECO:0000313" key="1">
    <source>
        <dbReference type="EMBL" id="CAK9319296.1"/>
    </source>
</evidence>
<dbReference type="InterPro" id="IPR046350">
    <property type="entry name" value="Cystatin_sf"/>
</dbReference>
<accession>A0ABP0YJM1</accession>
<organism evidence="1 2">
    <name type="scientific">Citrullus colocynthis</name>
    <name type="common">colocynth</name>
    <dbReference type="NCBI Taxonomy" id="252529"/>
    <lineage>
        <taxon>Eukaryota</taxon>
        <taxon>Viridiplantae</taxon>
        <taxon>Streptophyta</taxon>
        <taxon>Embryophyta</taxon>
        <taxon>Tracheophyta</taxon>
        <taxon>Spermatophyta</taxon>
        <taxon>Magnoliopsida</taxon>
        <taxon>eudicotyledons</taxon>
        <taxon>Gunneridae</taxon>
        <taxon>Pentapetalae</taxon>
        <taxon>rosids</taxon>
        <taxon>fabids</taxon>
        <taxon>Cucurbitales</taxon>
        <taxon>Cucurbitaceae</taxon>
        <taxon>Benincaseae</taxon>
        <taxon>Citrullus</taxon>
    </lineage>
</organism>
<keyword evidence="2" id="KW-1185">Reference proteome</keyword>
<evidence type="ECO:0000313" key="2">
    <source>
        <dbReference type="Proteomes" id="UP001642487"/>
    </source>
</evidence>
<gene>
    <name evidence="1" type="ORF">CITCOLO1_LOCUS11290</name>
</gene>
<reference evidence="1 2" key="1">
    <citation type="submission" date="2024-03" db="EMBL/GenBank/DDBJ databases">
        <authorList>
            <person name="Gkanogiannis A."/>
            <person name="Becerra Lopez-Lavalle L."/>
        </authorList>
    </citation>
    <scope>NUCLEOTIDE SEQUENCE [LARGE SCALE GENOMIC DNA]</scope>
</reference>
<dbReference type="Proteomes" id="UP001642487">
    <property type="component" value="Chromosome 4"/>
</dbReference>
<dbReference type="EMBL" id="OZ021738">
    <property type="protein sequence ID" value="CAK9319296.1"/>
    <property type="molecule type" value="Genomic_DNA"/>
</dbReference>
<protein>
    <submittedName>
        <fullName evidence="1">Uncharacterized protein</fullName>
    </submittedName>
</protein>
<dbReference type="Gene3D" id="3.10.450.10">
    <property type="match status" value="1"/>
</dbReference>
<dbReference type="SUPFAM" id="SSF54403">
    <property type="entry name" value="Cystatin/monellin"/>
    <property type="match status" value="1"/>
</dbReference>